<keyword evidence="19" id="KW-1185">Reference proteome</keyword>
<dbReference type="InterPro" id="IPR036640">
    <property type="entry name" value="ABC1_TM_sf"/>
</dbReference>
<evidence type="ECO:0000256" key="15">
    <source>
        <dbReference type="SAM" id="MobiDB-lite"/>
    </source>
</evidence>
<evidence type="ECO:0000256" key="10">
    <source>
        <dbReference type="ARBA" id="ARBA00022967"/>
    </source>
</evidence>
<dbReference type="Pfam" id="PF00664">
    <property type="entry name" value="ABC_membrane"/>
    <property type="match status" value="2"/>
</dbReference>
<keyword evidence="11 16" id="KW-1133">Transmembrane helix</keyword>
<dbReference type="PANTHER" id="PTHR24223:SF443">
    <property type="entry name" value="MULTIDRUG-RESISTANCE LIKE PROTEIN 1, ISOFORM I"/>
    <property type="match status" value="1"/>
</dbReference>
<dbReference type="Pfam" id="PF00005">
    <property type="entry name" value="ABC_tran"/>
    <property type="match status" value="2"/>
</dbReference>
<dbReference type="PROSITE" id="PS50893">
    <property type="entry name" value="ABC_TRANSPORTER_2"/>
    <property type="match status" value="2"/>
</dbReference>
<dbReference type="EC" id="7.6.2.3" evidence="13"/>
<dbReference type="InterPro" id="IPR003593">
    <property type="entry name" value="AAA+_ATPase"/>
</dbReference>
<comment type="catalytic activity">
    <reaction evidence="14">
        <text>leukotriene C4(in) + ATP + H2O = leukotriene C4(out) + ADP + phosphate + H(+)</text>
        <dbReference type="Rhea" id="RHEA:38963"/>
        <dbReference type="ChEBI" id="CHEBI:15377"/>
        <dbReference type="ChEBI" id="CHEBI:15378"/>
        <dbReference type="ChEBI" id="CHEBI:30616"/>
        <dbReference type="ChEBI" id="CHEBI:43474"/>
        <dbReference type="ChEBI" id="CHEBI:57973"/>
        <dbReference type="ChEBI" id="CHEBI:456216"/>
    </reaction>
    <physiologicalReaction direction="left-to-right" evidence="14">
        <dbReference type="Rhea" id="RHEA:38964"/>
    </physiologicalReaction>
</comment>
<dbReference type="CDD" id="cd03250">
    <property type="entry name" value="ABCC_MRP_domain1"/>
    <property type="match status" value="1"/>
</dbReference>
<dbReference type="InterPro" id="IPR005292">
    <property type="entry name" value="MRP"/>
</dbReference>
<feature type="transmembrane region" description="Helical" evidence="16">
    <location>
        <begin position="402"/>
        <end position="422"/>
    </location>
</feature>
<dbReference type="InterPro" id="IPR050173">
    <property type="entry name" value="ABC_transporter_C-like"/>
</dbReference>
<dbReference type="Gene3D" id="3.40.50.300">
    <property type="entry name" value="P-loop containing nucleotide triphosphate hydrolases"/>
    <property type="match status" value="2"/>
</dbReference>
<dbReference type="InterPro" id="IPR027417">
    <property type="entry name" value="P-loop_NTPase"/>
</dbReference>
<comment type="subcellular location">
    <subcellularLocation>
        <location evidence="2">Cell membrane</location>
        <topology evidence="2">Multi-pass membrane protein</topology>
    </subcellularLocation>
    <subcellularLocation>
        <location evidence="1">Vacuole membrane</location>
        <topology evidence="1">Multi-pass membrane protein</topology>
    </subcellularLocation>
</comment>
<dbReference type="Gene3D" id="1.20.1560.10">
    <property type="entry name" value="ABC transporter type 1, transmembrane domain"/>
    <property type="match status" value="2"/>
</dbReference>
<feature type="transmembrane region" description="Helical" evidence="16">
    <location>
        <begin position="487"/>
        <end position="508"/>
    </location>
</feature>
<evidence type="ECO:0000259" key="17">
    <source>
        <dbReference type="PROSITE" id="PS50893"/>
    </source>
</evidence>
<proteinExistence type="inferred from homology"/>
<dbReference type="FunFam" id="3.40.50.300:FF:000293">
    <property type="entry name" value="ATP binding cassette subfamily C member 1"/>
    <property type="match status" value="1"/>
</dbReference>
<feature type="transmembrane region" description="Helical" evidence="16">
    <location>
        <begin position="1073"/>
        <end position="1093"/>
    </location>
</feature>
<dbReference type="SUPFAM" id="SSF52540">
    <property type="entry name" value="P-loop containing nucleoside triphosphate hydrolases"/>
    <property type="match status" value="2"/>
</dbReference>
<accession>A0A6J1PK86</accession>
<dbReference type="CDD" id="cd03244">
    <property type="entry name" value="ABCC_MRP_domain2"/>
    <property type="match status" value="1"/>
</dbReference>
<evidence type="ECO:0000313" key="19">
    <source>
        <dbReference type="Proteomes" id="UP000504618"/>
    </source>
</evidence>
<evidence type="ECO:0000256" key="13">
    <source>
        <dbReference type="ARBA" id="ARBA00024220"/>
    </source>
</evidence>
<dbReference type="GO" id="GO:0005524">
    <property type="term" value="F:ATP binding"/>
    <property type="evidence" value="ECO:0007669"/>
    <property type="project" value="UniProtKB-KW"/>
</dbReference>
<feature type="domain" description="ABC transmembrane type-1" evidence="18">
    <location>
        <begin position="935"/>
        <end position="1215"/>
    </location>
</feature>
<feature type="region of interest" description="Disordered" evidence="15">
    <location>
        <begin position="852"/>
        <end position="891"/>
    </location>
</feature>
<sequence>MEAYYFLNSKRRNVPYTWLFISKQVLTVGLILLSIVDLGVAIHASTYRTVHNVDYCTPIVKIVSFTLASTLMQYNRKHGMRTSGLLFLFWFFLTICGCVQYRSFVNEFIKGAEPTYPLVSYMIYYPIVVILFVLNFLVDAEPKFSEYPTVESPCPEQSSSFPSRMIFAWFDSLAWKGFRKPLETSDLWSMNPEDMATEIVPKFDKYWNKNLRKTDELIWTYFRVESAKASYRKASGQVDFNSGRKKKIASILPPICKAFGATFMFGAFLKLIQDVMTFISPQILKLLIDFTEGEEPMWKGYFYSALLLVTAILQTLVLSQYFHRMFLVGLRIRTSLIAAIYRKALRLSNAARKETTLGEIVNLMSVDAQRFMDVTAYINMIWSAPLQIALALYFLWNILGPAVFAGLAVMIILIPVNGLIANKVKTLQIRQMKCKDERVKLMNEVLNGIKVLKLYAWEPSFEQQILEIRVKEIQVLKEAAYLNAGTSFIWSCAPFLVSLVSFTTYVLIDEKNVLNSTIAFVSLSLFNILRFPLSMLPMMIGNIVQAYVSVKRINKFMNMEELDPNNVQHDPSDPHALVIENGSFCWDSEEIERPILRNINFHVEQGQLVAIVGTVGSGKSSLLSALLGEMDKLNGKVNTKGSIAYVSQQAWIQNATLQDNVLFGKALNKSVYNRVIEACALTPDFKMLPAGDQTEIGEKGINLSGGQKQRVALARAVYNDSENYFLDDPLSAVDSHVGKHIFEKVIGPNGLLRKKTRILVTHSITYLPEVDNIIVLKDGEITESGTYKQLLEKKGAFAEFLVQHLQEVGNLHVDDGSEADLREIKQQLESTMGADELQQKLTRVRSRISESLSESGSVTDRKSLNGSLTRQYSTESQQSANYVHSNSTKEKEALKPNNVGEKLIEIEKAETGSVKWKVYSHYLKSIGWFLSISTIVMNAVFQSFSIGSSVWLSVWSNDNSVRNDTIDTAKRDMYLGVYGALGFGQATFVVLSQTALVIGCLRSSKLLHSELLFAMLRSPLGFFDTTPSGRILNRFGKDIDIIDNVLPPSIRAWLFCLASVIATLVVISYSTPIFIVVILPIGAIYYFIQRFYVATSRQLKRLESVSRSPIYSHFSESVTGAQIIRAYGVQEQFIHESENKVDFNQVCYFPSIIANRWLAVRLEMVGNLIIFFAALFAVLSRNTMSSGLVGLSVSYALQITQTLNWLVRMTSDVETNIVAVERIKEYSETAQEAPWKNTEYTPPKEWPKHGRVDFKNFKVRYREGLDLVLNGLTFSVLGGEKIGIVGRTGAGKSSLTLSLFRIIEAAHGKILIDDIDISKLGLHDLRSRLTIIPQDPVLFSGTLRMNLDPFDCHSDEEIWRALEHAHLKSFIENLPNALLHEVSEGGENLSVGQRQLICLARALLRKTKVLILDEATAAVDLETDDLIQTTIRQEFKDCTVLTIAHRLNTILDSDRVIVLDKGLIVEYDSPEVLLRNPSSSFYSMAKDAGLAA</sequence>
<dbReference type="CDD" id="cd18603">
    <property type="entry name" value="ABC_6TM_MRP1_2_3_6_D2_like"/>
    <property type="match status" value="1"/>
</dbReference>
<keyword evidence="9" id="KW-0067">ATP-binding</keyword>
<evidence type="ECO:0000256" key="8">
    <source>
        <dbReference type="ARBA" id="ARBA00022741"/>
    </source>
</evidence>
<evidence type="ECO:0000256" key="14">
    <source>
        <dbReference type="ARBA" id="ARBA00047523"/>
    </source>
</evidence>
<feature type="transmembrane region" description="Helical" evidence="16">
    <location>
        <begin position="301"/>
        <end position="323"/>
    </location>
</feature>
<protein>
    <recommendedName>
        <fullName evidence="13">ABC-type glutathione-S-conjugate transporter</fullName>
        <ecNumber evidence="13">7.6.2.3</ecNumber>
    </recommendedName>
</protein>
<dbReference type="GO" id="GO:0005886">
    <property type="term" value="C:plasma membrane"/>
    <property type="evidence" value="ECO:0007669"/>
    <property type="project" value="UniProtKB-SubCell"/>
</dbReference>
<evidence type="ECO:0000256" key="2">
    <source>
        <dbReference type="ARBA" id="ARBA00004651"/>
    </source>
</evidence>
<dbReference type="Proteomes" id="UP000504618">
    <property type="component" value="Unplaced"/>
</dbReference>
<reference evidence="20" key="1">
    <citation type="submission" date="2025-08" db="UniProtKB">
        <authorList>
            <consortium name="RefSeq"/>
        </authorList>
    </citation>
    <scope>IDENTIFICATION</scope>
    <source>
        <tissue evidence="20">Whole body</tissue>
    </source>
</reference>
<dbReference type="InterPro" id="IPR011527">
    <property type="entry name" value="ABC1_TM_dom"/>
</dbReference>
<dbReference type="Pfam" id="PF24357">
    <property type="entry name" value="TMD0_ABC"/>
    <property type="match status" value="1"/>
</dbReference>
<dbReference type="OrthoDB" id="6500128at2759"/>
<feature type="compositionally biased region" description="Polar residues" evidence="15">
    <location>
        <begin position="864"/>
        <end position="886"/>
    </location>
</feature>
<evidence type="ECO:0000256" key="11">
    <source>
        <dbReference type="ARBA" id="ARBA00022989"/>
    </source>
</evidence>
<keyword evidence="8" id="KW-0547">Nucleotide-binding</keyword>
<keyword evidence="7" id="KW-0677">Repeat</keyword>
<evidence type="ECO:0000259" key="18">
    <source>
        <dbReference type="PROSITE" id="PS50929"/>
    </source>
</evidence>
<evidence type="ECO:0000256" key="7">
    <source>
        <dbReference type="ARBA" id="ARBA00022737"/>
    </source>
</evidence>
<keyword evidence="10" id="KW-1278">Translocase</keyword>
<evidence type="ECO:0000256" key="5">
    <source>
        <dbReference type="ARBA" id="ARBA00022475"/>
    </source>
</evidence>
<dbReference type="PANTHER" id="PTHR24223">
    <property type="entry name" value="ATP-BINDING CASSETTE SUB-FAMILY C"/>
    <property type="match status" value="1"/>
</dbReference>
<keyword evidence="12 16" id="KW-0472">Membrane</keyword>
<dbReference type="FunFam" id="1.20.1560.10:FF:000001">
    <property type="entry name" value="ATP-binding cassette subfamily C member 1"/>
    <property type="match status" value="1"/>
</dbReference>
<dbReference type="CTD" id="34686"/>
<feature type="domain" description="ABC transporter" evidence="17">
    <location>
        <begin position="1252"/>
        <end position="1486"/>
    </location>
</feature>
<feature type="transmembrane region" description="Helical" evidence="16">
    <location>
        <begin position="1158"/>
        <end position="1179"/>
    </location>
</feature>
<evidence type="ECO:0000256" key="16">
    <source>
        <dbReference type="SAM" id="Phobius"/>
    </source>
</evidence>
<dbReference type="GO" id="GO:0015431">
    <property type="term" value="F:ABC-type glutathione S-conjugate transporter activity"/>
    <property type="evidence" value="ECO:0007669"/>
    <property type="project" value="UniProtKB-EC"/>
</dbReference>
<evidence type="ECO:0000256" key="3">
    <source>
        <dbReference type="ARBA" id="ARBA00009726"/>
    </source>
</evidence>
<evidence type="ECO:0000256" key="9">
    <source>
        <dbReference type="ARBA" id="ARBA00022840"/>
    </source>
</evidence>
<evidence type="ECO:0000256" key="6">
    <source>
        <dbReference type="ARBA" id="ARBA00022692"/>
    </source>
</evidence>
<feature type="transmembrane region" description="Helical" evidence="16">
    <location>
        <begin position="528"/>
        <end position="550"/>
    </location>
</feature>
<dbReference type="InterPro" id="IPR003439">
    <property type="entry name" value="ABC_transporter-like_ATP-bd"/>
</dbReference>
<dbReference type="NCBIfam" id="TIGR00957">
    <property type="entry name" value="MRP_assoc_pro"/>
    <property type="match status" value="1"/>
</dbReference>
<feature type="transmembrane region" description="Helical" evidence="16">
    <location>
        <begin position="251"/>
        <end position="272"/>
    </location>
</feature>
<feature type="transmembrane region" description="Helical" evidence="16">
    <location>
        <begin position="20"/>
        <end position="42"/>
    </location>
</feature>
<comment type="similarity">
    <text evidence="3">Belongs to the ABC transporter superfamily. ABCC family. Conjugate transporter (TC 3.A.1.208) subfamily.</text>
</comment>
<dbReference type="InterPro" id="IPR017871">
    <property type="entry name" value="ABC_transporter-like_CS"/>
</dbReference>
<feature type="transmembrane region" description="Helical" evidence="16">
    <location>
        <begin position="374"/>
        <end position="396"/>
    </location>
</feature>
<feature type="transmembrane region" description="Helical" evidence="16">
    <location>
        <begin position="116"/>
        <end position="138"/>
    </location>
</feature>
<dbReference type="PROSITE" id="PS50929">
    <property type="entry name" value="ABC_TM1F"/>
    <property type="match status" value="2"/>
</dbReference>
<dbReference type="SMART" id="SM00382">
    <property type="entry name" value="AAA"/>
    <property type="match status" value="2"/>
</dbReference>
<dbReference type="GeneID" id="112453195"/>
<dbReference type="FunFam" id="1.20.1560.10:FF:000041">
    <property type="entry name" value="Multidrug-Resistance like protein 1, isoform C"/>
    <property type="match status" value="1"/>
</dbReference>
<evidence type="ECO:0000256" key="4">
    <source>
        <dbReference type="ARBA" id="ARBA00022448"/>
    </source>
</evidence>
<feature type="transmembrane region" description="Helical" evidence="16">
    <location>
        <begin position="85"/>
        <end position="104"/>
    </location>
</feature>
<evidence type="ECO:0000256" key="1">
    <source>
        <dbReference type="ARBA" id="ARBA00004128"/>
    </source>
</evidence>
<dbReference type="PROSITE" id="PS00211">
    <property type="entry name" value="ABC_TRANSPORTER_1"/>
    <property type="match status" value="2"/>
</dbReference>
<organism evidence="19 20">
    <name type="scientific">Temnothorax curvispinosus</name>
    <dbReference type="NCBI Taxonomy" id="300111"/>
    <lineage>
        <taxon>Eukaryota</taxon>
        <taxon>Metazoa</taxon>
        <taxon>Ecdysozoa</taxon>
        <taxon>Arthropoda</taxon>
        <taxon>Hexapoda</taxon>
        <taxon>Insecta</taxon>
        <taxon>Pterygota</taxon>
        <taxon>Neoptera</taxon>
        <taxon>Endopterygota</taxon>
        <taxon>Hymenoptera</taxon>
        <taxon>Apocrita</taxon>
        <taxon>Aculeata</taxon>
        <taxon>Formicoidea</taxon>
        <taxon>Formicidae</taxon>
        <taxon>Myrmicinae</taxon>
        <taxon>Temnothorax</taxon>
    </lineage>
</organism>
<gene>
    <name evidence="20" type="primary">LOC112453195</name>
</gene>
<dbReference type="SUPFAM" id="SSF90123">
    <property type="entry name" value="ABC transporter transmembrane region"/>
    <property type="match status" value="2"/>
</dbReference>
<keyword evidence="5" id="KW-1003">Cell membrane</keyword>
<dbReference type="FunFam" id="3.40.50.300:FF:000074">
    <property type="entry name" value="Multidrug resistance-associated protein 5 isoform 1"/>
    <property type="match status" value="1"/>
</dbReference>
<name>A0A6J1PK86_9HYME</name>
<evidence type="ECO:0000313" key="20">
    <source>
        <dbReference type="RefSeq" id="XP_024869748.1"/>
    </source>
</evidence>
<dbReference type="InterPro" id="IPR056227">
    <property type="entry name" value="TMD0_ABC"/>
</dbReference>
<dbReference type="GO" id="GO:0005774">
    <property type="term" value="C:vacuolar membrane"/>
    <property type="evidence" value="ECO:0007669"/>
    <property type="project" value="UniProtKB-SubCell"/>
</dbReference>
<dbReference type="GO" id="GO:0016887">
    <property type="term" value="F:ATP hydrolysis activity"/>
    <property type="evidence" value="ECO:0007669"/>
    <property type="project" value="InterPro"/>
</dbReference>
<keyword evidence="6 16" id="KW-0812">Transmembrane</keyword>
<dbReference type="CDD" id="cd18595">
    <property type="entry name" value="ABC_6TM_MRP1_2_3_6_D1_like"/>
    <property type="match status" value="1"/>
</dbReference>
<keyword evidence="4" id="KW-0813">Transport</keyword>
<evidence type="ECO:0000256" key="12">
    <source>
        <dbReference type="ARBA" id="ARBA00023136"/>
    </source>
</evidence>
<feature type="transmembrane region" description="Helical" evidence="16">
    <location>
        <begin position="975"/>
        <end position="1001"/>
    </location>
</feature>
<dbReference type="RefSeq" id="XP_024869748.1">
    <property type="nucleotide sequence ID" value="XM_025013980.1"/>
</dbReference>
<feature type="domain" description="ABC transporter" evidence="17">
    <location>
        <begin position="577"/>
        <end position="803"/>
    </location>
</feature>
<feature type="domain" description="ABC transmembrane type-1" evidence="18">
    <location>
        <begin position="265"/>
        <end position="545"/>
    </location>
</feature>